<evidence type="ECO:0000256" key="8">
    <source>
        <dbReference type="ARBA" id="ARBA00023136"/>
    </source>
</evidence>
<feature type="transmembrane region" description="Helical" evidence="10">
    <location>
        <begin position="191"/>
        <end position="212"/>
    </location>
</feature>
<organism evidence="12 13">
    <name type="scientific">Naematelia encephala</name>
    <dbReference type="NCBI Taxonomy" id="71784"/>
    <lineage>
        <taxon>Eukaryota</taxon>
        <taxon>Fungi</taxon>
        <taxon>Dikarya</taxon>
        <taxon>Basidiomycota</taxon>
        <taxon>Agaricomycotina</taxon>
        <taxon>Tremellomycetes</taxon>
        <taxon>Tremellales</taxon>
        <taxon>Naemateliaceae</taxon>
        <taxon>Naematelia</taxon>
    </lineage>
</organism>
<dbReference type="Pfam" id="PF00999">
    <property type="entry name" value="Na_H_Exchanger"/>
    <property type="match status" value="2"/>
</dbReference>
<dbReference type="OrthoDB" id="1288932at2759"/>
<evidence type="ECO:0000256" key="2">
    <source>
        <dbReference type="ARBA" id="ARBA00022448"/>
    </source>
</evidence>
<evidence type="ECO:0000259" key="11">
    <source>
        <dbReference type="Pfam" id="PF00999"/>
    </source>
</evidence>
<proteinExistence type="predicted"/>
<evidence type="ECO:0000313" key="12">
    <source>
        <dbReference type="EMBL" id="ORY31422.1"/>
    </source>
</evidence>
<dbReference type="AlphaFoldDB" id="A0A1Y2B9B1"/>
<evidence type="ECO:0000256" key="6">
    <source>
        <dbReference type="ARBA" id="ARBA00023053"/>
    </source>
</evidence>
<accession>A0A1Y2B9B1</accession>
<dbReference type="PANTHER" id="PTHR43562:SF3">
    <property type="entry name" value="SODIUM ION_PROTON EXCHANGER (EUROFUNG)"/>
    <property type="match status" value="1"/>
</dbReference>
<gene>
    <name evidence="12" type="ORF">BCR39DRAFT_526629</name>
</gene>
<feature type="transmembrane region" description="Helical" evidence="10">
    <location>
        <begin position="127"/>
        <end position="150"/>
    </location>
</feature>
<feature type="transmembrane region" description="Helical" evidence="10">
    <location>
        <begin position="91"/>
        <end position="115"/>
    </location>
</feature>
<keyword evidence="9" id="KW-0739">Sodium transport</keyword>
<feature type="transmembrane region" description="Helical" evidence="10">
    <location>
        <begin position="451"/>
        <end position="471"/>
    </location>
</feature>
<dbReference type="GO" id="GO:0015297">
    <property type="term" value="F:antiporter activity"/>
    <property type="evidence" value="ECO:0007669"/>
    <property type="project" value="UniProtKB-KW"/>
</dbReference>
<comment type="caution">
    <text evidence="12">The sequence shown here is derived from an EMBL/GenBank/DDBJ whole genome shotgun (WGS) entry which is preliminary data.</text>
</comment>
<keyword evidence="3" id="KW-0050">Antiport</keyword>
<evidence type="ECO:0000256" key="5">
    <source>
        <dbReference type="ARBA" id="ARBA00022989"/>
    </source>
</evidence>
<keyword evidence="8 10" id="KW-0472">Membrane</keyword>
<dbReference type="InParanoid" id="A0A1Y2B9B1"/>
<feature type="transmembrane region" description="Helical" evidence="10">
    <location>
        <begin position="383"/>
        <end position="405"/>
    </location>
</feature>
<protein>
    <submittedName>
        <fullName evidence="12">Sodium/hydrogen exchanger family-domain-containing protein</fullName>
    </submittedName>
</protein>
<evidence type="ECO:0000256" key="10">
    <source>
        <dbReference type="SAM" id="Phobius"/>
    </source>
</evidence>
<evidence type="ECO:0000256" key="7">
    <source>
        <dbReference type="ARBA" id="ARBA00023065"/>
    </source>
</evidence>
<evidence type="ECO:0000256" key="1">
    <source>
        <dbReference type="ARBA" id="ARBA00004141"/>
    </source>
</evidence>
<keyword evidence="6" id="KW-0915">Sodium</keyword>
<feature type="domain" description="Cation/H+ exchanger transmembrane" evidence="11">
    <location>
        <begin position="342"/>
        <end position="468"/>
    </location>
</feature>
<sequence>MWSSFTYHEPSTLQYLILIAFFSLLNIFGWVAQWLLSAGLLGQILIGVIFGEPLAGWLDQSWMEAFISVGYVGLLLVVYEGGASASIEKLTALLPLSTCIALTGLLAPIALSFVLESLGYFEPVHAFAAGSSLCSTSLGTVLAVLSPASIGFNLRQTRLGTALLSAAIMDDVVAFILAKILGVIGEGHGSIGANVGRTIGVTIVLAVIIALLTKYALRPLYTRLRRDRRWRSAVWGGEGLLLLFITLLFVGSVAAAGYAGTSPLYGAYLAGLVTAYLSENEQSTPISHNDIPDAELYSSSPASGPALFRSSTYPSTSHFTPPGSTSAVKIPHVVGSAPTLSSAFEHSVAPVLNLFLLPLFFGSIGYCIPFVPLWRGRVIWRGVIYALLMLVAKLLCGIWVLIWPAKWAGGRKGWKGAVFLGLAMVARGEIGLLISQIAYHTSQPLFDEDEFLIVTWAIVICTIIGPVGVGLSISRWGRRVLDGGWD</sequence>
<keyword evidence="5 10" id="KW-1133">Transmembrane helix</keyword>
<dbReference type="InterPro" id="IPR038770">
    <property type="entry name" value="Na+/solute_symporter_sf"/>
</dbReference>
<evidence type="ECO:0000313" key="13">
    <source>
        <dbReference type="Proteomes" id="UP000193986"/>
    </source>
</evidence>
<dbReference type="InterPro" id="IPR006153">
    <property type="entry name" value="Cation/H_exchanger_TM"/>
</dbReference>
<feature type="transmembrane region" description="Helical" evidence="10">
    <location>
        <begin position="417"/>
        <end position="439"/>
    </location>
</feature>
<dbReference type="GO" id="GO:0006814">
    <property type="term" value="P:sodium ion transport"/>
    <property type="evidence" value="ECO:0007669"/>
    <property type="project" value="UniProtKB-KW"/>
</dbReference>
<dbReference type="GO" id="GO:1902600">
    <property type="term" value="P:proton transmembrane transport"/>
    <property type="evidence" value="ECO:0007669"/>
    <property type="project" value="InterPro"/>
</dbReference>
<feature type="transmembrane region" description="Helical" evidence="10">
    <location>
        <begin position="233"/>
        <end position="256"/>
    </location>
</feature>
<feature type="transmembrane region" description="Helical" evidence="10">
    <location>
        <begin position="162"/>
        <end position="185"/>
    </location>
</feature>
<evidence type="ECO:0000256" key="3">
    <source>
        <dbReference type="ARBA" id="ARBA00022449"/>
    </source>
</evidence>
<feature type="domain" description="Cation/H+ exchanger transmembrane" evidence="11">
    <location>
        <begin position="28"/>
        <end position="282"/>
    </location>
</feature>
<keyword evidence="2" id="KW-0813">Transport</keyword>
<dbReference type="Gene3D" id="1.20.1530.20">
    <property type="match status" value="2"/>
</dbReference>
<dbReference type="EMBL" id="MCFC01000015">
    <property type="protein sequence ID" value="ORY31422.1"/>
    <property type="molecule type" value="Genomic_DNA"/>
</dbReference>
<dbReference type="GO" id="GO:0016020">
    <property type="term" value="C:membrane"/>
    <property type="evidence" value="ECO:0007669"/>
    <property type="project" value="UniProtKB-SubCell"/>
</dbReference>
<feature type="transmembrane region" description="Helical" evidence="10">
    <location>
        <begin position="38"/>
        <end position="55"/>
    </location>
</feature>
<keyword evidence="13" id="KW-1185">Reference proteome</keyword>
<keyword evidence="7" id="KW-0406">Ion transport</keyword>
<feature type="transmembrane region" description="Helical" evidence="10">
    <location>
        <begin position="12"/>
        <end position="31"/>
    </location>
</feature>
<comment type="subcellular location">
    <subcellularLocation>
        <location evidence="1">Membrane</location>
        <topology evidence="1">Multi-pass membrane protein</topology>
    </subcellularLocation>
</comment>
<dbReference type="PANTHER" id="PTHR43562">
    <property type="entry name" value="NAPA-TYPE SODIUM/HYDROGEN ANTIPORTER"/>
    <property type="match status" value="1"/>
</dbReference>
<evidence type="ECO:0000256" key="9">
    <source>
        <dbReference type="ARBA" id="ARBA00023201"/>
    </source>
</evidence>
<reference evidence="12 13" key="1">
    <citation type="submission" date="2016-07" db="EMBL/GenBank/DDBJ databases">
        <title>Pervasive Adenine N6-methylation of Active Genes in Fungi.</title>
        <authorList>
            <consortium name="DOE Joint Genome Institute"/>
            <person name="Mondo S.J."/>
            <person name="Dannebaum R.O."/>
            <person name="Kuo R.C."/>
            <person name="Labutti K."/>
            <person name="Haridas S."/>
            <person name="Kuo A."/>
            <person name="Salamov A."/>
            <person name="Ahrendt S.R."/>
            <person name="Lipzen A."/>
            <person name="Sullivan W."/>
            <person name="Andreopoulos W.B."/>
            <person name="Clum A."/>
            <person name="Lindquist E."/>
            <person name="Daum C."/>
            <person name="Ramamoorthy G.K."/>
            <person name="Gryganskyi A."/>
            <person name="Culley D."/>
            <person name="Magnuson J.K."/>
            <person name="James T.Y."/>
            <person name="O'Malley M.A."/>
            <person name="Stajich J.E."/>
            <person name="Spatafora J.W."/>
            <person name="Visel A."/>
            <person name="Grigoriev I.V."/>
        </authorList>
    </citation>
    <scope>NUCLEOTIDE SEQUENCE [LARGE SCALE GENOMIC DNA]</scope>
    <source>
        <strain evidence="12 13">68-887.2</strain>
    </source>
</reference>
<evidence type="ECO:0000256" key="4">
    <source>
        <dbReference type="ARBA" id="ARBA00022692"/>
    </source>
</evidence>
<feature type="transmembrane region" description="Helical" evidence="10">
    <location>
        <begin position="351"/>
        <end position="371"/>
    </location>
</feature>
<keyword evidence="4 10" id="KW-0812">Transmembrane</keyword>
<feature type="transmembrane region" description="Helical" evidence="10">
    <location>
        <begin position="61"/>
        <end position="79"/>
    </location>
</feature>
<dbReference type="Proteomes" id="UP000193986">
    <property type="component" value="Unassembled WGS sequence"/>
</dbReference>
<name>A0A1Y2B9B1_9TREE</name>